<accession>A0A9D4ZYP1</accession>
<sequence>MSSMNIWADLSILKKGKQTLTPGGCSEVHGTLNITPCSHTSTIPIESSYLLYYIIDGREIDEDRIFANKISAIAESGTKLGGKSSYPLASPGLIVVLCKKAKMHIPNQVHEVFTGVVDERYISSYCNAKPVHNLEENVANPGSGLGLERMDADKHHSQLGS</sequence>
<keyword evidence="3" id="KW-1185">Reference proteome</keyword>
<proteinExistence type="predicted"/>
<organism evidence="2 3">
    <name type="scientific">Pisum sativum</name>
    <name type="common">Garden pea</name>
    <name type="synonym">Lathyrus oleraceus</name>
    <dbReference type="NCBI Taxonomy" id="3888"/>
    <lineage>
        <taxon>Eukaryota</taxon>
        <taxon>Viridiplantae</taxon>
        <taxon>Streptophyta</taxon>
        <taxon>Embryophyta</taxon>
        <taxon>Tracheophyta</taxon>
        <taxon>Spermatophyta</taxon>
        <taxon>Magnoliopsida</taxon>
        <taxon>eudicotyledons</taxon>
        <taxon>Gunneridae</taxon>
        <taxon>Pentapetalae</taxon>
        <taxon>rosids</taxon>
        <taxon>fabids</taxon>
        <taxon>Fabales</taxon>
        <taxon>Fabaceae</taxon>
        <taxon>Papilionoideae</taxon>
        <taxon>50 kb inversion clade</taxon>
        <taxon>NPAAA clade</taxon>
        <taxon>Hologalegina</taxon>
        <taxon>IRL clade</taxon>
        <taxon>Fabeae</taxon>
        <taxon>Lathyrus</taxon>
    </lineage>
</organism>
<evidence type="ECO:0000256" key="1">
    <source>
        <dbReference type="SAM" id="MobiDB-lite"/>
    </source>
</evidence>
<protein>
    <submittedName>
        <fullName evidence="2">Uncharacterized protein</fullName>
    </submittedName>
</protein>
<dbReference type="AlphaFoldDB" id="A0A9D4ZYP1"/>
<dbReference type="Gramene" id="Psat07G0449300-T1">
    <property type="protein sequence ID" value="KAI5388854.1"/>
    <property type="gene ID" value="KIW84_074493"/>
</dbReference>
<name>A0A9D4ZYP1_PEA</name>
<comment type="caution">
    <text evidence="2">The sequence shown here is derived from an EMBL/GenBank/DDBJ whole genome shotgun (WGS) entry which is preliminary data.</text>
</comment>
<evidence type="ECO:0000313" key="2">
    <source>
        <dbReference type="EMBL" id="KAI5388854.1"/>
    </source>
</evidence>
<dbReference type="Proteomes" id="UP001058974">
    <property type="component" value="Chromosome 7"/>
</dbReference>
<evidence type="ECO:0000313" key="3">
    <source>
        <dbReference type="Proteomes" id="UP001058974"/>
    </source>
</evidence>
<feature type="region of interest" description="Disordered" evidence="1">
    <location>
        <begin position="142"/>
        <end position="161"/>
    </location>
</feature>
<reference evidence="2 3" key="1">
    <citation type="journal article" date="2022" name="Nat. Genet.">
        <title>Improved pea reference genome and pan-genome highlight genomic features and evolutionary characteristics.</title>
        <authorList>
            <person name="Yang T."/>
            <person name="Liu R."/>
            <person name="Luo Y."/>
            <person name="Hu S."/>
            <person name="Wang D."/>
            <person name="Wang C."/>
            <person name="Pandey M.K."/>
            <person name="Ge S."/>
            <person name="Xu Q."/>
            <person name="Li N."/>
            <person name="Li G."/>
            <person name="Huang Y."/>
            <person name="Saxena R.K."/>
            <person name="Ji Y."/>
            <person name="Li M."/>
            <person name="Yan X."/>
            <person name="He Y."/>
            <person name="Liu Y."/>
            <person name="Wang X."/>
            <person name="Xiang C."/>
            <person name="Varshney R.K."/>
            <person name="Ding H."/>
            <person name="Gao S."/>
            <person name="Zong X."/>
        </authorList>
    </citation>
    <scope>NUCLEOTIDE SEQUENCE [LARGE SCALE GENOMIC DNA]</scope>
    <source>
        <strain evidence="2 3">cv. Zhongwan 6</strain>
    </source>
</reference>
<feature type="compositionally biased region" description="Basic and acidic residues" evidence="1">
    <location>
        <begin position="148"/>
        <end position="161"/>
    </location>
</feature>
<dbReference type="EMBL" id="JAMSHJ010000007">
    <property type="protein sequence ID" value="KAI5388854.1"/>
    <property type="molecule type" value="Genomic_DNA"/>
</dbReference>
<gene>
    <name evidence="2" type="ORF">KIW84_074493</name>
</gene>